<gene>
    <name evidence="9" type="ORF">CYNAS_LOCUS12493</name>
</gene>
<accession>A0AA36GYJ5</accession>
<dbReference type="PANTHER" id="PTHR46223">
    <property type="entry name" value="HISTONE-LYSINE N-METHYLTRANSFERASE SUV39H"/>
    <property type="match status" value="1"/>
</dbReference>
<dbReference type="InterPro" id="IPR056492">
    <property type="entry name" value="SH3_Hsr9"/>
</dbReference>
<dbReference type="Gene3D" id="2.170.270.10">
    <property type="entry name" value="SET domain"/>
    <property type="match status" value="1"/>
</dbReference>
<dbReference type="Pfam" id="PF00856">
    <property type="entry name" value="SET"/>
    <property type="match status" value="1"/>
</dbReference>
<keyword evidence="7" id="KW-0862">Zinc</keyword>
<dbReference type="EMBL" id="CATQJL010000223">
    <property type="protein sequence ID" value="CAJ0600510.1"/>
    <property type="molecule type" value="Genomic_DNA"/>
</dbReference>
<evidence type="ECO:0000256" key="2">
    <source>
        <dbReference type="ARBA" id="ARBA00022454"/>
    </source>
</evidence>
<dbReference type="GO" id="GO:0032259">
    <property type="term" value="P:methylation"/>
    <property type="evidence" value="ECO:0007669"/>
    <property type="project" value="UniProtKB-KW"/>
</dbReference>
<evidence type="ECO:0000256" key="6">
    <source>
        <dbReference type="ARBA" id="ARBA00022723"/>
    </source>
</evidence>
<dbReference type="SMART" id="SM00317">
    <property type="entry name" value="SET"/>
    <property type="match status" value="1"/>
</dbReference>
<dbReference type="InterPro" id="IPR046341">
    <property type="entry name" value="SET_dom_sf"/>
</dbReference>
<comment type="caution">
    <text evidence="9">The sequence shown here is derived from an EMBL/GenBank/DDBJ whole genome shotgun (WGS) entry which is preliminary data.</text>
</comment>
<proteinExistence type="predicted"/>
<evidence type="ECO:0000256" key="1">
    <source>
        <dbReference type="ARBA" id="ARBA00004286"/>
    </source>
</evidence>
<keyword evidence="3" id="KW-0489">Methyltransferase</keyword>
<keyword evidence="4" id="KW-0808">Transferase</keyword>
<evidence type="ECO:0000313" key="9">
    <source>
        <dbReference type="EMBL" id="CAJ0600510.1"/>
    </source>
</evidence>
<evidence type="ECO:0000256" key="7">
    <source>
        <dbReference type="ARBA" id="ARBA00022833"/>
    </source>
</evidence>
<comment type="subcellular location">
    <subcellularLocation>
        <location evidence="1">Chromosome</location>
    </subcellularLocation>
</comment>
<dbReference type="PROSITE" id="PS50280">
    <property type="entry name" value="SET"/>
    <property type="match status" value="1"/>
</dbReference>
<evidence type="ECO:0000313" key="10">
    <source>
        <dbReference type="Proteomes" id="UP001176961"/>
    </source>
</evidence>
<dbReference type="GO" id="GO:0046872">
    <property type="term" value="F:metal ion binding"/>
    <property type="evidence" value="ECO:0007669"/>
    <property type="project" value="UniProtKB-KW"/>
</dbReference>
<evidence type="ECO:0000256" key="3">
    <source>
        <dbReference type="ARBA" id="ARBA00022603"/>
    </source>
</evidence>
<dbReference type="InterPro" id="IPR001214">
    <property type="entry name" value="SET_dom"/>
</dbReference>
<dbReference type="SUPFAM" id="SSF82199">
    <property type="entry name" value="SET domain"/>
    <property type="match status" value="1"/>
</dbReference>
<evidence type="ECO:0000256" key="5">
    <source>
        <dbReference type="ARBA" id="ARBA00022691"/>
    </source>
</evidence>
<name>A0AA36GYJ5_CYLNA</name>
<reference evidence="9" key="1">
    <citation type="submission" date="2023-07" db="EMBL/GenBank/DDBJ databases">
        <authorList>
            <consortium name="CYATHOMIX"/>
        </authorList>
    </citation>
    <scope>NUCLEOTIDE SEQUENCE</scope>
    <source>
        <strain evidence="9">N/A</strain>
    </source>
</reference>
<dbReference type="AlphaFoldDB" id="A0AA36GYJ5"/>
<keyword evidence="10" id="KW-1185">Reference proteome</keyword>
<sequence length="756" mass="86487">MKRKVVTTKEDSRSEVVKVPASESRAVSSSSEIHAFDSSEMACAIAKVQYPGQFQSTCSVFSNFGLKCSFAKLPPLVADALERYKRILVHTNEERIVPLGSDLEMLSEVVAKTEDDGECKFDGSKEHAEEGRRRQILHRIRRKRLWPSVSTSKEVPLKLCKREDFSSIASTSITQQPYSEPTHINANVFAAYFHVYYPAKILSADGCNGYKVEFLADHIIKNVPLEAIAPLTWVAVNQQCMVNGEEATITATPGNFENGLFTVTCLHQDEGPTTKFVRWNSLSFPLRTWHKERSQQLEAKIGVARRSPDQASRFDQICAKHKRSCRRTKPLFPSLSHHQHRPQPIPRQGRTRRKIRLFKRFSARWRQAPHVDVFSVKDATLFYPLSATYRDPDPIGRTFVNLGNCKPLMEVSAILKSCPGIKKSFSYYLVTLASYKWHCQYRVHSARLSDKSLINLQQDRERLVEQLIKTMESRDPQGFKEDYPHCAQRLNFKKEWRVNLRIFEAKINRLLKAFHIAPIFIESWTRNQPMPLTFDYLPRCTLSFLTSREMQRDCAKLRWKFPMSGGGCRCPQNQCEIGKCPCLEFKQRGSIMMCGQACGCNDSCPSAYLKAERQIPLVLFHTRFKGWGVFAPVEIPAGTFLGLYAGHIVDLESEIIRDNTYVFDMNPQVGHIHRYSIDGTWSGNISRFFNHSCMNPTLVAKVLYTRGNLVMHDLAFFTTRVVHIGEELTFCYSQEVMQQRGGGIQCRCRNGCKSKI</sequence>
<evidence type="ECO:0000256" key="4">
    <source>
        <dbReference type="ARBA" id="ARBA00022679"/>
    </source>
</evidence>
<organism evidence="9 10">
    <name type="scientific">Cylicocyclus nassatus</name>
    <name type="common">Nematode worm</name>
    <dbReference type="NCBI Taxonomy" id="53992"/>
    <lineage>
        <taxon>Eukaryota</taxon>
        <taxon>Metazoa</taxon>
        <taxon>Ecdysozoa</taxon>
        <taxon>Nematoda</taxon>
        <taxon>Chromadorea</taxon>
        <taxon>Rhabditida</taxon>
        <taxon>Rhabditina</taxon>
        <taxon>Rhabditomorpha</taxon>
        <taxon>Strongyloidea</taxon>
        <taxon>Strongylidae</taxon>
        <taxon>Cylicocyclus</taxon>
    </lineage>
</organism>
<keyword evidence="5" id="KW-0949">S-adenosyl-L-methionine</keyword>
<dbReference type="Pfam" id="PF24680">
    <property type="entry name" value="SH3_Hsr9"/>
    <property type="match status" value="1"/>
</dbReference>
<keyword evidence="2" id="KW-0158">Chromosome</keyword>
<dbReference type="PANTHER" id="PTHR46223:SF3">
    <property type="entry name" value="HISTONE-LYSINE N-METHYLTRANSFERASE SET-23"/>
    <property type="match status" value="1"/>
</dbReference>
<evidence type="ECO:0000259" key="8">
    <source>
        <dbReference type="PROSITE" id="PS50280"/>
    </source>
</evidence>
<dbReference type="InterPro" id="IPR050973">
    <property type="entry name" value="H3K9_Histone-Lys_N-MTase"/>
</dbReference>
<keyword evidence="6" id="KW-0479">Metal-binding</keyword>
<dbReference type="GO" id="GO:0005694">
    <property type="term" value="C:chromosome"/>
    <property type="evidence" value="ECO:0007669"/>
    <property type="project" value="UniProtKB-SubCell"/>
</dbReference>
<dbReference type="GO" id="GO:0008168">
    <property type="term" value="F:methyltransferase activity"/>
    <property type="evidence" value="ECO:0007669"/>
    <property type="project" value="UniProtKB-KW"/>
</dbReference>
<protein>
    <recommendedName>
        <fullName evidence="8">SET domain-containing protein</fullName>
    </recommendedName>
</protein>
<feature type="domain" description="SET" evidence="8">
    <location>
        <begin position="615"/>
        <end position="733"/>
    </location>
</feature>
<dbReference type="Proteomes" id="UP001176961">
    <property type="component" value="Unassembled WGS sequence"/>
</dbReference>